<comment type="cofactor">
    <cofactor evidence="2">
        <name>K(+)</name>
        <dbReference type="ChEBI" id="CHEBI:29103"/>
    </cofactor>
</comment>
<name>A0A139SVR6_9GAMM</name>
<comment type="cofactor">
    <cofactor evidence="16">
        <name>NH4(+)</name>
        <dbReference type="ChEBI" id="CHEBI:28938"/>
    </cofactor>
    <cofactor evidence="16">
        <name>K(+)</name>
        <dbReference type="ChEBI" id="CHEBI:29103"/>
    </cofactor>
    <text evidence="16">A monovalent cation. Ammonium or potassium.</text>
</comment>
<feature type="binding site" evidence="16">
    <location>
        <position position="120"/>
    </location>
    <ligand>
        <name>K(+)</name>
        <dbReference type="ChEBI" id="CHEBI:29103"/>
    </ligand>
</feature>
<dbReference type="GO" id="GO:0005737">
    <property type="term" value="C:cytoplasm"/>
    <property type="evidence" value="ECO:0007669"/>
    <property type="project" value="UniProtKB-SubCell"/>
</dbReference>
<dbReference type="OrthoDB" id="9781305at2"/>
<evidence type="ECO:0000256" key="6">
    <source>
        <dbReference type="ARBA" id="ARBA00012102"/>
    </source>
</evidence>
<proteinExistence type="inferred from homology"/>
<keyword evidence="8 16" id="KW-0808">Transferase</keyword>
<evidence type="ECO:0000256" key="12">
    <source>
        <dbReference type="ARBA" id="ARBA00022958"/>
    </source>
</evidence>
<protein>
    <recommendedName>
        <fullName evidence="15 16">Type III pantothenate kinase</fullName>
        <ecNumber evidence="6 16">2.7.1.33</ecNumber>
    </recommendedName>
    <alternativeName>
        <fullName evidence="16">PanK-III</fullName>
    </alternativeName>
    <alternativeName>
        <fullName evidence="16">Pantothenic acid kinase</fullName>
    </alternativeName>
</protein>
<keyword evidence="11 16" id="KW-0067">ATP-binding</keyword>
<dbReference type="CDD" id="cd24015">
    <property type="entry name" value="ASKHA_NBD_PanK-III"/>
    <property type="match status" value="1"/>
</dbReference>
<feature type="active site" description="Proton acceptor" evidence="16">
    <location>
        <position position="100"/>
    </location>
</feature>
<feature type="binding site" evidence="16">
    <location>
        <begin position="6"/>
        <end position="13"/>
    </location>
    <ligand>
        <name>ATP</name>
        <dbReference type="ChEBI" id="CHEBI:30616"/>
    </ligand>
</feature>
<gene>
    <name evidence="16" type="primary">coaX</name>
    <name evidence="17" type="ORF">AXE65_12480</name>
</gene>
<dbReference type="AlphaFoldDB" id="A0A139SVR6"/>
<evidence type="ECO:0000313" key="17">
    <source>
        <dbReference type="EMBL" id="KXU38685.1"/>
    </source>
</evidence>
<keyword evidence="13 16" id="KW-0173">Coenzyme A biosynthesis</keyword>
<dbReference type="GO" id="GO:0015937">
    <property type="term" value="P:coenzyme A biosynthetic process"/>
    <property type="evidence" value="ECO:0007669"/>
    <property type="project" value="UniProtKB-UniRule"/>
</dbReference>
<dbReference type="GO" id="GO:0046872">
    <property type="term" value="F:metal ion binding"/>
    <property type="evidence" value="ECO:0007669"/>
    <property type="project" value="UniProtKB-KW"/>
</dbReference>
<dbReference type="InterPro" id="IPR043129">
    <property type="entry name" value="ATPase_NBD"/>
</dbReference>
<evidence type="ECO:0000256" key="8">
    <source>
        <dbReference type="ARBA" id="ARBA00022679"/>
    </source>
</evidence>
<dbReference type="UniPathway" id="UPA00241">
    <property type="reaction ID" value="UER00352"/>
</dbReference>
<keyword evidence="12 16" id="KW-0630">Potassium</keyword>
<keyword evidence="9 16" id="KW-0547">Nucleotide-binding</keyword>
<evidence type="ECO:0000256" key="13">
    <source>
        <dbReference type="ARBA" id="ARBA00022993"/>
    </source>
</evidence>
<evidence type="ECO:0000256" key="5">
    <source>
        <dbReference type="ARBA" id="ARBA00011738"/>
    </source>
</evidence>
<comment type="similarity">
    <text evidence="14 16">Belongs to the type III pantothenate kinase family.</text>
</comment>
<feature type="binding site" evidence="16">
    <location>
        <position position="91"/>
    </location>
    <ligand>
        <name>substrate</name>
    </ligand>
</feature>
<dbReference type="EMBL" id="LSZO01000103">
    <property type="protein sequence ID" value="KXU38685.1"/>
    <property type="molecule type" value="Genomic_DNA"/>
</dbReference>
<dbReference type="PANTHER" id="PTHR34265:SF1">
    <property type="entry name" value="TYPE III PANTOTHENATE KINASE"/>
    <property type="match status" value="1"/>
</dbReference>
<evidence type="ECO:0000256" key="9">
    <source>
        <dbReference type="ARBA" id="ARBA00022741"/>
    </source>
</evidence>
<evidence type="ECO:0000256" key="4">
    <source>
        <dbReference type="ARBA" id="ARBA00005225"/>
    </source>
</evidence>
<dbReference type="RefSeq" id="WP_068388761.1">
    <property type="nucleotide sequence ID" value="NZ_LSZO01000103.1"/>
</dbReference>
<feature type="binding site" evidence="16">
    <location>
        <begin position="98"/>
        <end position="101"/>
    </location>
    <ligand>
        <name>substrate</name>
    </ligand>
</feature>
<comment type="subcellular location">
    <subcellularLocation>
        <location evidence="3 16">Cytoplasm</location>
    </subcellularLocation>
</comment>
<evidence type="ECO:0000256" key="10">
    <source>
        <dbReference type="ARBA" id="ARBA00022777"/>
    </source>
</evidence>
<reference evidence="17 18" key="1">
    <citation type="submission" date="2016-02" db="EMBL/GenBank/DDBJ databases">
        <authorList>
            <person name="Wen L."/>
            <person name="He K."/>
            <person name="Yang H."/>
        </authorList>
    </citation>
    <scope>NUCLEOTIDE SEQUENCE [LARGE SCALE GENOMIC DNA]</scope>
    <source>
        <strain evidence="17 18">CV58</strain>
    </source>
</reference>
<evidence type="ECO:0000256" key="11">
    <source>
        <dbReference type="ARBA" id="ARBA00022840"/>
    </source>
</evidence>
<evidence type="ECO:0000256" key="2">
    <source>
        <dbReference type="ARBA" id="ARBA00001958"/>
    </source>
</evidence>
<keyword evidence="10 16" id="KW-0418">Kinase</keyword>
<keyword evidence="16" id="KW-0479">Metal-binding</keyword>
<dbReference type="Gene3D" id="3.30.420.40">
    <property type="match status" value="2"/>
</dbReference>
<accession>A0A139SVR6</accession>
<dbReference type="HAMAP" id="MF_01274">
    <property type="entry name" value="Pantothen_kinase_3"/>
    <property type="match status" value="1"/>
</dbReference>
<keyword evidence="18" id="KW-1185">Reference proteome</keyword>
<dbReference type="EC" id="2.7.1.33" evidence="6 16"/>
<evidence type="ECO:0000256" key="15">
    <source>
        <dbReference type="ARBA" id="ARBA00040883"/>
    </source>
</evidence>
<evidence type="ECO:0000256" key="1">
    <source>
        <dbReference type="ARBA" id="ARBA00001206"/>
    </source>
</evidence>
<evidence type="ECO:0000256" key="16">
    <source>
        <dbReference type="HAMAP-Rule" id="MF_01274"/>
    </source>
</evidence>
<comment type="subunit">
    <text evidence="5 16">Homodimer.</text>
</comment>
<dbReference type="GO" id="GO:0004594">
    <property type="term" value="F:pantothenate kinase activity"/>
    <property type="evidence" value="ECO:0007669"/>
    <property type="project" value="UniProtKB-UniRule"/>
</dbReference>
<evidence type="ECO:0000256" key="7">
    <source>
        <dbReference type="ARBA" id="ARBA00022490"/>
    </source>
</evidence>
<dbReference type="NCBIfam" id="TIGR00671">
    <property type="entry name" value="baf"/>
    <property type="match status" value="1"/>
</dbReference>
<feature type="binding site" evidence="16">
    <location>
        <position position="123"/>
    </location>
    <ligand>
        <name>ATP</name>
        <dbReference type="ChEBI" id="CHEBI:30616"/>
    </ligand>
</feature>
<dbReference type="Proteomes" id="UP000072660">
    <property type="component" value="Unassembled WGS sequence"/>
</dbReference>
<organism evidence="17 18">
    <name type="scientific">Ventosimonas gracilis</name>
    <dbReference type="NCBI Taxonomy" id="1680762"/>
    <lineage>
        <taxon>Bacteria</taxon>
        <taxon>Pseudomonadati</taxon>
        <taxon>Pseudomonadota</taxon>
        <taxon>Gammaproteobacteria</taxon>
        <taxon>Pseudomonadales</taxon>
        <taxon>Ventosimonadaceae</taxon>
        <taxon>Ventosimonas</taxon>
    </lineage>
</organism>
<dbReference type="Pfam" id="PF03309">
    <property type="entry name" value="Pan_kinase"/>
    <property type="match status" value="1"/>
</dbReference>
<comment type="function">
    <text evidence="16">Catalyzes the phosphorylation of pantothenate (Pan), the first step in CoA biosynthesis.</text>
</comment>
<feature type="binding site" evidence="16">
    <location>
        <position position="179"/>
    </location>
    <ligand>
        <name>substrate</name>
    </ligand>
</feature>
<sequence>MILELDCGNSLIKWRVLHATQILANGAVHQPEQLFEALNEVPHLSLRAARMVCVRTDEECRELVNQIAARYAVQTQCARAEASCGQVRNGYIDCERLGIDRWVAILGAYQQAKGACLIFDLGTALTADFIANDGEHLGGFICPGMPLMRNQLRGHTGRIRYKDSAAANVLYELSPGRSTVEAVERGCALMLQGFAQKQLELAQRYWGDDFQTFLTGGDAALLAPVLPQAQVRQDLMFIGLAIACPLP</sequence>
<dbReference type="GO" id="GO:0005524">
    <property type="term" value="F:ATP binding"/>
    <property type="evidence" value="ECO:0007669"/>
    <property type="project" value="UniProtKB-UniRule"/>
</dbReference>
<comment type="caution">
    <text evidence="17">The sequence shown here is derived from an EMBL/GenBank/DDBJ whole genome shotgun (WGS) entry which is preliminary data.</text>
</comment>
<dbReference type="InterPro" id="IPR004619">
    <property type="entry name" value="Type_III_PanK"/>
</dbReference>
<keyword evidence="7 16" id="KW-0963">Cytoplasm</keyword>
<evidence type="ECO:0000313" key="18">
    <source>
        <dbReference type="Proteomes" id="UP000072660"/>
    </source>
</evidence>
<dbReference type="PANTHER" id="PTHR34265">
    <property type="entry name" value="TYPE III PANTOTHENATE KINASE"/>
    <property type="match status" value="1"/>
</dbReference>
<evidence type="ECO:0000256" key="14">
    <source>
        <dbReference type="ARBA" id="ARBA00038036"/>
    </source>
</evidence>
<comment type="catalytic activity">
    <reaction evidence="1 16">
        <text>(R)-pantothenate + ATP = (R)-4'-phosphopantothenate + ADP + H(+)</text>
        <dbReference type="Rhea" id="RHEA:16373"/>
        <dbReference type="ChEBI" id="CHEBI:10986"/>
        <dbReference type="ChEBI" id="CHEBI:15378"/>
        <dbReference type="ChEBI" id="CHEBI:29032"/>
        <dbReference type="ChEBI" id="CHEBI:30616"/>
        <dbReference type="ChEBI" id="CHEBI:456216"/>
        <dbReference type="EC" id="2.7.1.33"/>
    </reaction>
</comment>
<comment type="pathway">
    <text evidence="4 16">Cofactor biosynthesis; coenzyme A biosynthesis; CoA from (R)-pantothenate: step 1/5.</text>
</comment>
<evidence type="ECO:0000256" key="3">
    <source>
        <dbReference type="ARBA" id="ARBA00004496"/>
    </source>
</evidence>
<dbReference type="SUPFAM" id="SSF53067">
    <property type="entry name" value="Actin-like ATPase domain"/>
    <property type="match status" value="2"/>
</dbReference>